<evidence type="ECO:0000259" key="2">
    <source>
        <dbReference type="Pfam" id="PF07075"/>
    </source>
</evidence>
<dbReference type="Pfam" id="PF07075">
    <property type="entry name" value="NamZ_N"/>
    <property type="match status" value="1"/>
</dbReference>
<organism evidence="4 5">
    <name type="scientific">Tenacibaculum finnmarkense genomovar finnmarkense</name>
    <dbReference type="NCBI Taxonomy" id="1458503"/>
    <lineage>
        <taxon>Bacteria</taxon>
        <taxon>Pseudomonadati</taxon>
        <taxon>Bacteroidota</taxon>
        <taxon>Flavobacteriia</taxon>
        <taxon>Flavobacteriales</taxon>
        <taxon>Flavobacteriaceae</taxon>
        <taxon>Tenacibaculum</taxon>
        <taxon>Tenacibaculum finnmarkense</taxon>
    </lineage>
</organism>
<sequence length="429" mass="48236">MKNNFSYFLLLLTCFSFQFSSCAQQQKSIPKKVATTTTNLTKIPLPLKIGADRTNLYLHKLKGKNIAIVANQTSVLNVFQRAEVAPNTMGLKTVQYHLVDYLHGYKNINVQKVFAPEHGFRGKADAGETVIDGVDTKTQLPIISLYGKNKKPSQAQLKNIDAVVFDIQDVGARFYTYISSLHYVMEACAQANIPVIILDRPNPNAHYIDGPVLQMAHTSFVGMHPVPVVYGMTIGEYGKMINGENWLKNTSENVKSSLKCDLTVIPLENYTHNITYNLPIKPSPNLPNEISINLYPSLCFFEGTTVSAGRGTNKQFQIYGAPYLKKTAFSFTPKANDGSKYPKYKGKLCYGENLQKSDKLSGLNLSWLIKSYKESPKKSFFTVFFTKLAGTKKLQQQIQQGLSEKEIKKSWGKDLSEFKKIRAKYLIYK</sequence>
<dbReference type="InterPro" id="IPR048503">
    <property type="entry name" value="NamZ_C"/>
</dbReference>
<keyword evidence="1" id="KW-0732">Signal</keyword>
<dbReference type="PIRSF" id="PIRSF016719">
    <property type="entry name" value="UCP016719"/>
    <property type="match status" value="1"/>
</dbReference>
<dbReference type="AlphaFoldDB" id="A0AAP1REW3"/>
<feature type="domain" description="Peptidoglycan beta-N-acetylmuramidase NamZ N-terminal" evidence="2">
    <location>
        <begin position="87"/>
        <end position="288"/>
    </location>
</feature>
<evidence type="ECO:0000256" key="1">
    <source>
        <dbReference type="SAM" id="SignalP"/>
    </source>
</evidence>
<evidence type="ECO:0000259" key="3">
    <source>
        <dbReference type="Pfam" id="PF20732"/>
    </source>
</evidence>
<dbReference type="PANTHER" id="PTHR42915:SF1">
    <property type="entry name" value="PEPTIDOGLYCAN BETA-N-ACETYLMURAMIDASE NAMZ"/>
    <property type="match status" value="1"/>
</dbReference>
<dbReference type="InterPro" id="IPR008302">
    <property type="entry name" value="NamZ"/>
</dbReference>
<feature type="chain" id="PRO_5042832661" evidence="1">
    <location>
        <begin position="24"/>
        <end position="429"/>
    </location>
</feature>
<dbReference type="RefSeq" id="WP_101956318.1">
    <property type="nucleotide sequence ID" value="NZ_JAFMUQ010000004.1"/>
</dbReference>
<dbReference type="EMBL" id="WXXV01000005">
    <property type="protein sequence ID" value="MBE7694873.1"/>
    <property type="molecule type" value="Genomic_DNA"/>
</dbReference>
<accession>A0AAP1REW3</accession>
<keyword evidence="5" id="KW-1185">Reference proteome</keyword>
<feature type="signal peptide" evidence="1">
    <location>
        <begin position="1"/>
        <end position="23"/>
    </location>
</feature>
<gene>
    <name evidence="4" type="ORF">F7645_05465</name>
</gene>
<dbReference type="PANTHER" id="PTHR42915">
    <property type="entry name" value="HYPOTHETICAL 460 KDA PROTEIN IN FEUA-SIGW INTERGENIC REGION [PRECURSOR]"/>
    <property type="match status" value="1"/>
</dbReference>
<dbReference type="Proteomes" id="UP000806077">
    <property type="component" value="Unassembled WGS sequence"/>
</dbReference>
<dbReference type="GO" id="GO:0033922">
    <property type="term" value="F:peptidoglycan beta-N-acetylmuramidase activity"/>
    <property type="evidence" value="ECO:0007669"/>
    <property type="project" value="InterPro"/>
</dbReference>
<evidence type="ECO:0000313" key="4">
    <source>
        <dbReference type="EMBL" id="MBE7694873.1"/>
    </source>
</evidence>
<proteinExistence type="predicted"/>
<reference evidence="4 5" key="1">
    <citation type="journal article" date="2020" name="Int. J. Syst. Evol. Microbiol.">
        <title>Tenacibaculum piscium sp. nov., isolated from skin ulcers of sea-farmed fish, and description of Tenacibaculum finnmarkense sp. nov. with subdivision into genomovars finnmarkense and ulcerans.</title>
        <authorList>
            <person name="Olsen A.B."/>
            <person name="Spilsberg B."/>
            <person name="Nilsen H.K."/>
            <person name="Lagesen K."/>
            <person name="Gulla S."/>
            <person name="Avendano-Herrera R."/>
            <person name="Irgang R."/>
            <person name="Duchaud E."/>
            <person name="Colquhoun D.J."/>
        </authorList>
    </citation>
    <scope>NUCLEOTIDE SEQUENCE [LARGE SCALE GENOMIC DNA]</scope>
    <source>
        <strain evidence="4 5">TNO037</strain>
    </source>
</reference>
<dbReference type="Gene3D" id="3.90.1150.140">
    <property type="match status" value="1"/>
</dbReference>
<evidence type="ECO:0000313" key="5">
    <source>
        <dbReference type="Proteomes" id="UP000806077"/>
    </source>
</evidence>
<dbReference type="InterPro" id="IPR048502">
    <property type="entry name" value="NamZ_N"/>
</dbReference>
<name>A0AAP1REW3_9FLAO</name>
<feature type="domain" description="Peptidoglycan beta-N-acetylmuramidase NamZ C-terminal" evidence="3">
    <location>
        <begin position="294"/>
        <end position="428"/>
    </location>
</feature>
<comment type="caution">
    <text evidence="4">The sequence shown here is derived from an EMBL/GenBank/DDBJ whole genome shotgun (WGS) entry which is preliminary data.</text>
</comment>
<dbReference type="Pfam" id="PF20732">
    <property type="entry name" value="NamZ_C"/>
    <property type="match status" value="1"/>
</dbReference>
<protein>
    <submittedName>
        <fullName evidence="4">DUF1343 domain-containing protein</fullName>
    </submittedName>
</protein>
<dbReference type="Gene3D" id="3.40.50.12170">
    <property type="entry name" value="Uncharacterised protein PF07075, DUF1343"/>
    <property type="match status" value="1"/>
</dbReference>